<name>A0ABU8WS15_9BURK</name>
<evidence type="ECO:0000313" key="5">
    <source>
        <dbReference type="Proteomes" id="UP001385892"/>
    </source>
</evidence>
<dbReference type="RefSeq" id="WP_340344815.1">
    <property type="nucleotide sequence ID" value="NZ_JBBKZT010000011.1"/>
</dbReference>
<gene>
    <name evidence="4" type="ORF">WKW82_23815</name>
</gene>
<dbReference type="PANTHER" id="PTHR23028:SF53">
    <property type="entry name" value="ACYL_TRANSF_3 DOMAIN-CONTAINING PROTEIN"/>
    <property type="match status" value="1"/>
</dbReference>
<feature type="transmembrane region" description="Helical" evidence="1">
    <location>
        <begin position="152"/>
        <end position="173"/>
    </location>
</feature>
<feature type="domain" description="SGNH" evidence="3">
    <location>
        <begin position="421"/>
        <end position="667"/>
    </location>
</feature>
<feature type="transmembrane region" description="Helical" evidence="1">
    <location>
        <begin position="211"/>
        <end position="232"/>
    </location>
</feature>
<keyword evidence="1" id="KW-1133">Transmembrane helix</keyword>
<dbReference type="EMBL" id="JBBKZT010000011">
    <property type="protein sequence ID" value="MEJ8849694.1"/>
    <property type="molecule type" value="Genomic_DNA"/>
</dbReference>
<keyword evidence="4" id="KW-0012">Acyltransferase</keyword>
<dbReference type="PANTHER" id="PTHR23028">
    <property type="entry name" value="ACETYLTRANSFERASE"/>
    <property type="match status" value="1"/>
</dbReference>
<dbReference type="Pfam" id="PF01757">
    <property type="entry name" value="Acyl_transf_3"/>
    <property type="match status" value="1"/>
</dbReference>
<reference evidence="4 5" key="1">
    <citation type="submission" date="2024-03" db="EMBL/GenBank/DDBJ databases">
        <title>Novel species of the genus Variovorax.</title>
        <authorList>
            <person name="Liu Q."/>
            <person name="Xin Y.-H."/>
        </authorList>
    </citation>
    <scope>NUCLEOTIDE SEQUENCE [LARGE SCALE GENOMIC DNA]</scope>
    <source>
        <strain evidence="4 5">KACC 18900</strain>
    </source>
</reference>
<dbReference type="Proteomes" id="UP001385892">
    <property type="component" value="Unassembled WGS sequence"/>
</dbReference>
<keyword evidence="5" id="KW-1185">Reference proteome</keyword>
<feature type="transmembrane region" description="Helical" evidence="1">
    <location>
        <begin position="185"/>
        <end position="205"/>
    </location>
</feature>
<feature type="transmembrane region" description="Helical" evidence="1">
    <location>
        <begin position="244"/>
        <end position="263"/>
    </location>
</feature>
<sequence>MAAADALQSLTTAPASALSPASRFRADVNGLRAWAVIAVMLYHFDVPGLGGGFIGVDVFYVISGFLMTGIVVRGLESPRGFSLVAFYLARGRRILPALVGLCTALLLVGWFVMSTIDYRLLGKHVAFALTFLSNHQFWREAGYFDVSSHDKWLLHTWSLAVEWQFYVLLPLALMGAWKIRPGRTLLTLLMAAGLVASLGWAQILAARDPGAAFYLLPARAWEMLAGGLVFLFPQATPGSGRLGLAMELAGLGLIVAAALFLNALPSSQGWRGLLPVCGTVMVLVAARAQSPWTGNVLVQWLGTRSYSLYLWHWPVVVGLLYLEWPGGAATTSFGLASTVVLGAVAYRVVEAPARRHLRKLPLPASLALLMVATAAVALPSRWVWTRDGVPGRLGERIDNVAEQSTNRKPNQYSCLTMSGVSSPSCMFGGQRLTAIVLGDSHADAVTTAVAAAVAHDGDGVMDWSYSGCPNIFGVKKVPGLAPLTEDCEGFMHWAVNKLAQVPSNVPLVLVSRTSFYAMGRDESWRPDAHIPLVYFDRPHEHPDEDFLSDFSHRLTDSACALAKDHPVYLMRPIPEMGIDVPRQVARAMALGRDKGVSVSLDEYRKRHAMVLAAQDAAHDQCGVKILDPLPYLCPDGRCESMRGGRPIYYDDNHLSEYGNKFLVPMFAEVFRTQG</sequence>
<feature type="transmembrane region" description="Helical" evidence="1">
    <location>
        <begin position="328"/>
        <end position="349"/>
    </location>
</feature>
<keyword evidence="1" id="KW-0472">Membrane</keyword>
<feature type="domain" description="Acyltransferase 3" evidence="2">
    <location>
        <begin position="26"/>
        <end position="346"/>
    </location>
</feature>
<keyword evidence="4" id="KW-0808">Transferase</keyword>
<dbReference type="Pfam" id="PF19040">
    <property type="entry name" value="SGNH"/>
    <property type="match status" value="1"/>
</dbReference>
<protein>
    <submittedName>
        <fullName evidence="4">Acyltransferase family protein</fullName>
        <ecNumber evidence="4">2.3.1.-</ecNumber>
    </submittedName>
</protein>
<evidence type="ECO:0000259" key="3">
    <source>
        <dbReference type="Pfam" id="PF19040"/>
    </source>
</evidence>
<evidence type="ECO:0000256" key="1">
    <source>
        <dbReference type="SAM" id="Phobius"/>
    </source>
</evidence>
<comment type="caution">
    <text evidence="4">The sequence shown here is derived from an EMBL/GenBank/DDBJ whole genome shotgun (WGS) entry which is preliminary data.</text>
</comment>
<dbReference type="EC" id="2.3.1.-" evidence="4"/>
<feature type="transmembrane region" description="Helical" evidence="1">
    <location>
        <begin position="93"/>
        <end position="113"/>
    </location>
</feature>
<proteinExistence type="predicted"/>
<dbReference type="InterPro" id="IPR002656">
    <property type="entry name" value="Acyl_transf_3_dom"/>
</dbReference>
<dbReference type="InterPro" id="IPR050879">
    <property type="entry name" value="Acyltransferase_3"/>
</dbReference>
<organism evidence="4 5">
    <name type="scientific">Variovorax rhizosphaerae</name>
    <dbReference type="NCBI Taxonomy" id="1836200"/>
    <lineage>
        <taxon>Bacteria</taxon>
        <taxon>Pseudomonadati</taxon>
        <taxon>Pseudomonadota</taxon>
        <taxon>Betaproteobacteria</taxon>
        <taxon>Burkholderiales</taxon>
        <taxon>Comamonadaceae</taxon>
        <taxon>Variovorax</taxon>
    </lineage>
</organism>
<evidence type="ECO:0000259" key="2">
    <source>
        <dbReference type="Pfam" id="PF01757"/>
    </source>
</evidence>
<feature type="transmembrane region" description="Helical" evidence="1">
    <location>
        <begin position="361"/>
        <end position="384"/>
    </location>
</feature>
<dbReference type="InterPro" id="IPR043968">
    <property type="entry name" value="SGNH"/>
</dbReference>
<feature type="transmembrane region" description="Helical" evidence="1">
    <location>
        <begin position="49"/>
        <end position="72"/>
    </location>
</feature>
<accession>A0ABU8WS15</accession>
<keyword evidence="1" id="KW-0812">Transmembrane</keyword>
<evidence type="ECO:0000313" key="4">
    <source>
        <dbReference type="EMBL" id="MEJ8849694.1"/>
    </source>
</evidence>
<dbReference type="GO" id="GO:0016746">
    <property type="term" value="F:acyltransferase activity"/>
    <property type="evidence" value="ECO:0007669"/>
    <property type="project" value="UniProtKB-KW"/>
</dbReference>